<feature type="region of interest" description="Disordered" evidence="1">
    <location>
        <begin position="258"/>
        <end position="277"/>
    </location>
</feature>
<dbReference type="EMBL" id="HBGY01005772">
    <property type="protein sequence ID" value="CAD9562468.1"/>
    <property type="molecule type" value="Transcribed_RNA"/>
</dbReference>
<evidence type="ECO:0000313" key="3">
    <source>
        <dbReference type="EMBL" id="CAD9562468.1"/>
    </source>
</evidence>
<protein>
    <recommendedName>
        <fullName evidence="2">Mitochondrial splicing suppressor 51-like C-terminal domain-containing protein</fullName>
    </recommendedName>
</protein>
<accession>A0A7S2K162</accession>
<name>A0A7S2K162_9STRA</name>
<sequence length="416" mass="46681">MMIICLLIVRRMRKIKKIMKKKKVTIANTKKEKEEEAAALEQQDQQQQNSIDDDTNSSNPTMKINIAAVQSAMKNMRLKNPMLSAKLDAKLQQRTQAQAQAQQNDANDIDNAIPASITKIFSKDECNDPDDAINSSNINQTVVLSRSATLMAAMERIFPVSKCSSTSSTTTLTKAKLPNKHVRIHIIGCDHVECSSKETMQELFMPFIQWMYMYYNCNRGGGEGVVELMDLELIGPGVPTKVSKVHSLDRSPIEVVVEPSNADSSSNHRTPSPQALRTRISCTTDTYEDYLTRRNDNASGRKQQHIMPTLIIAFNAGIWGYNSWLPTISHIASLRQAVPFVVTAYTKLEAEEDEDVILNHLQCLELGGALLWEPEVNFYRCRKQRETKSAVAGRVYNENGAWQCWNLGGSCVSLKH</sequence>
<feature type="compositionally biased region" description="Polar residues" evidence="1">
    <location>
        <begin position="261"/>
        <end position="277"/>
    </location>
</feature>
<feature type="region of interest" description="Disordered" evidence="1">
    <location>
        <begin position="90"/>
        <end position="109"/>
    </location>
</feature>
<dbReference type="PANTHER" id="PTHR28069">
    <property type="entry name" value="GH20023P"/>
    <property type="match status" value="1"/>
</dbReference>
<feature type="region of interest" description="Disordered" evidence="1">
    <location>
        <begin position="35"/>
        <end position="60"/>
    </location>
</feature>
<feature type="domain" description="Mitochondrial splicing suppressor 51-like C-terminal" evidence="2">
    <location>
        <begin position="150"/>
        <end position="386"/>
    </location>
</feature>
<reference evidence="3" key="1">
    <citation type="submission" date="2021-01" db="EMBL/GenBank/DDBJ databases">
        <authorList>
            <person name="Corre E."/>
            <person name="Pelletier E."/>
            <person name="Niang G."/>
            <person name="Scheremetjew M."/>
            <person name="Finn R."/>
            <person name="Kale V."/>
            <person name="Holt S."/>
            <person name="Cochrane G."/>
            <person name="Meng A."/>
            <person name="Brown T."/>
            <person name="Cohen L."/>
        </authorList>
    </citation>
    <scope>NUCLEOTIDE SEQUENCE</scope>
    <source>
        <strain evidence="3">B650</strain>
    </source>
</reference>
<dbReference type="AlphaFoldDB" id="A0A7S2K162"/>
<feature type="compositionally biased region" description="Low complexity" evidence="1">
    <location>
        <begin position="39"/>
        <end position="48"/>
    </location>
</feature>
<dbReference type="InterPro" id="IPR046824">
    <property type="entry name" value="Mss51-like_C"/>
</dbReference>
<dbReference type="PANTHER" id="PTHR28069:SF2">
    <property type="entry name" value="GH20023P"/>
    <property type="match status" value="1"/>
</dbReference>
<evidence type="ECO:0000259" key="2">
    <source>
        <dbReference type="Pfam" id="PF20179"/>
    </source>
</evidence>
<dbReference type="Pfam" id="PF20179">
    <property type="entry name" value="MSS51_C"/>
    <property type="match status" value="1"/>
</dbReference>
<organism evidence="3">
    <name type="scientific">Leptocylindrus danicus</name>
    <dbReference type="NCBI Taxonomy" id="163516"/>
    <lineage>
        <taxon>Eukaryota</taxon>
        <taxon>Sar</taxon>
        <taxon>Stramenopiles</taxon>
        <taxon>Ochrophyta</taxon>
        <taxon>Bacillariophyta</taxon>
        <taxon>Coscinodiscophyceae</taxon>
        <taxon>Chaetocerotophycidae</taxon>
        <taxon>Leptocylindrales</taxon>
        <taxon>Leptocylindraceae</taxon>
        <taxon>Leptocylindrus</taxon>
    </lineage>
</organism>
<feature type="compositionally biased region" description="Low complexity" evidence="1">
    <location>
        <begin position="96"/>
        <end position="109"/>
    </location>
</feature>
<evidence type="ECO:0000256" key="1">
    <source>
        <dbReference type="SAM" id="MobiDB-lite"/>
    </source>
</evidence>
<proteinExistence type="predicted"/>
<gene>
    <name evidence="3" type="ORF">LDAN0321_LOCUS3540</name>
</gene>